<comment type="similarity">
    <text evidence="1">Belongs to the AfsR/DnrI/RedD regulatory family.</text>
</comment>
<evidence type="ECO:0000256" key="1">
    <source>
        <dbReference type="ARBA" id="ARBA00005820"/>
    </source>
</evidence>
<dbReference type="InterPro" id="IPR051677">
    <property type="entry name" value="AfsR-DnrI-RedD_regulator"/>
</dbReference>
<proteinExistence type="inferred from homology"/>
<dbReference type="PRINTS" id="PR00364">
    <property type="entry name" value="DISEASERSIST"/>
</dbReference>
<dbReference type="SMART" id="SM00862">
    <property type="entry name" value="Trans_reg_C"/>
    <property type="match status" value="1"/>
</dbReference>
<dbReference type="GO" id="GO:0000160">
    <property type="term" value="P:phosphorelay signal transduction system"/>
    <property type="evidence" value="ECO:0007669"/>
    <property type="project" value="InterPro"/>
</dbReference>
<dbReference type="SUPFAM" id="SSF48452">
    <property type="entry name" value="TPR-like"/>
    <property type="match status" value="3"/>
</dbReference>
<evidence type="ECO:0000313" key="8">
    <source>
        <dbReference type="EMBL" id="GIE53661.1"/>
    </source>
</evidence>
<evidence type="ECO:0000256" key="2">
    <source>
        <dbReference type="ARBA" id="ARBA00023015"/>
    </source>
</evidence>
<dbReference type="InterPro" id="IPR027417">
    <property type="entry name" value="P-loop_NTPase"/>
</dbReference>
<organism evidence="8 9">
    <name type="scientific">Actinoplanes nipponensis</name>
    <dbReference type="NCBI Taxonomy" id="135950"/>
    <lineage>
        <taxon>Bacteria</taxon>
        <taxon>Bacillati</taxon>
        <taxon>Actinomycetota</taxon>
        <taxon>Actinomycetes</taxon>
        <taxon>Micromonosporales</taxon>
        <taxon>Micromonosporaceae</taxon>
        <taxon>Actinoplanes</taxon>
    </lineage>
</organism>
<dbReference type="Proteomes" id="UP000647172">
    <property type="component" value="Unassembled WGS sequence"/>
</dbReference>
<sequence>MLGPVVAAVGAEEVELGPARQRALLAALLVDGGRPVPPTVLIGRVWGEAQPARVRHALHVYLSQLRRSLPVEIRREAGGYRLVIEPEAVDLHQFDALTRAGGCQAQRRRESLGQALALWRGQPLTGVGGDWADSVRVLWHRKRVEAAVAWSRAHREPAEARSLVGPLSSLVAEYPLVEPLAAEYMRALHQTGRSAEALQHFSVVRARLAAELGADPGAELCALNRDILRLRPADDPAPGLPPAPAPPPRQLPVDVRGFVGRAGALARLDRLADGVTAGGTDGGTAVIVTVSGTAGVGKTALAVHWAHRVAHRFPDGQLYVDLRGFDPGGVPMTPAEAIRGFLEALGSPPERQPAEPAARSGLYRTLLADKRMLVVLDNARAADQIRPLLPAGPGCLVLITSRHGLTGLLAAEAAHAVPLGMLDTGEARDLLTARLGAERTAAQAGAVDTIIGRCARLPLALAIAAARAAARPDLPLAALAGELRDGERLDALSTGDVGADVRSVFRWSYEALSPPAARLFGRLGLHPAPAFSESAAASLAGVPVPQVRPLLAELVRAQLAAEPTPGRYAMHDLLHEYSSRLAPDAGSAEATARMREHYLHSARAADRLLEPARVPAPVDAPRAGVTVDAPAGHEQAMRWFIAEQHVLLALLEQVARAAPGPYVWQLAEALAAFLYRRGMGHDQLTVQGLALRAAQRCAAGAAEGGAHIHLARSYLRLRRDDEAETHLRAALELFVRLGEADGQARAHHYLGALREQQGRYREAVDHGEQAVAICRAGGLRFGLGHALNAVGWHQIRLGGHHEAIAHCREAIAVTRELGDRAGQANSWDTLGYARHHLGDHDAAAAGYRRAIALYRELDDRYYESVGLVHLAETLQAAGRAADARDAYRTALALLDELGHADAGLIRRRLSIVADRRPDGLRARF</sequence>
<evidence type="ECO:0000256" key="4">
    <source>
        <dbReference type="ARBA" id="ARBA00023163"/>
    </source>
</evidence>
<dbReference type="PANTHER" id="PTHR35807">
    <property type="entry name" value="TRANSCRIPTIONAL REGULATOR REDD-RELATED"/>
    <property type="match status" value="1"/>
</dbReference>
<dbReference type="Gene3D" id="1.25.40.10">
    <property type="entry name" value="Tetratricopeptide repeat domain"/>
    <property type="match status" value="2"/>
</dbReference>
<dbReference type="SMART" id="SM00028">
    <property type="entry name" value="TPR"/>
    <property type="match status" value="5"/>
</dbReference>
<evidence type="ECO:0000256" key="3">
    <source>
        <dbReference type="ARBA" id="ARBA00023125"/>
    </source>
</evidence>
<evidence type="ECO:0000256" key="5">
    <source>
        <dbReference type="PROSITE-ProRule" id="PRU00339"/>
    </source>
</evidence>
<dbReference type="InterPro" id="IPR036388">
    <property type="entry name" value="WH-like_DNA-bd_sf"/>
</dbReference>
<gene>
    <name evidence="8" type="ORF">Ani05nite_71950</name>
</gene>
<keyword evidence="4" id="KW-0804">Transcription</keyword>
<dbReference type="PROSITE" id="PS50005">
    <property type="entry name" value="TPR"/>
    <property type="match status" value="1"/>
</dbReference>
<evidence type="ECO:0000259" key="7">
    <source>
        <dbReference type="PROSITE" id="PS51755"/>
    </source>
</evidence>
<feature type="repeat" description="TPR" evidence="5">
    <location>
        <begin position="824"/>
        <end position="857"/>
    </location>
</feature>
<dbReference type="InterPro" id="IPR001867">
    <property type="entry name" value="OmpR/PhoB-type_DNA-bd"/>
</dbReference>
<dbReference type="GO" id="GO:0043531">
    <property type="term" value="F:ADP binding"/>
    <property type="evidence" value="ECO:0007669"/>
    <property type="project" value="InterPro"/>
</dbReference>
<dbReference type="InterPro" id="IPR016032">
    <property type="entry name" value="Sig_transdc_resp-reg_C-effctor"/>
</dbReference>
<dbReference type="EMBL" id="BOMQ01000088">
    <property type="protein sequence ID" value="GIE53661.1"/>
    <property type="molecule type" value="Genomic_DNA"/>
</dbReference>
<keyword evidence="9" id="KW-1185">Reference proteome</keyword>
<accession>A0A919MQH6</accession>
<dbReference type="InterPro" id="IPR011990">
    <property type="entry name" value="TPR-like_helical_dom_sf"/>
</dbReference>
<dbReference type="PANTHER" id="PTHR35807:SF1">
    <property type="entry name" value="TRANSCRIPTIONAL REGULATOR REDD"/>
    <property type="match status" value="1"/>
</dbReference>
<dbReference type="Pfam" id="PF03704">
    <property type="entry name" value="BTAD"/>
    <property type="match status" value="1"/>
</dbReference>
<comment type="caution">
    <text evidence="8">The sequence shown here is derived from an EMBL/GenBank/DDBJ whole genome shotgun (WGS) entry which is preliminary data.</text>
</comment>
<dbReference type="SUPFAM" id="SSF52540">
    <property type="entry name" value="P-loop containing nucleoside triphosphate hydrolases"/>
    <property type="match status" value="1"/>
</dbReference>
<protein>
    <submittedName>
        <fullName evidence="8">SARP family transcriptional regulator</fullName>
    </submittedName>
</protein>
<dbReference type="Pfam" id="PF13424">
    <property type="entry name" value="TPR_12"/>
    <property type="match status" value="2"/>
</dbReference>
<dbReference type="InterPro" id="IPR005158">
    <property type="entry name" value="BTAD"/>
</dbReference>
<feature type="domain" description="OmpR/PhoB-type" evidence="7">
    <location>
        <begin position="1"/>
        <end position="84"/>
    </location>
</feature>
<dbReference type="CDD" id="cd15831">
    <property type="entry name" value="BTAD"/>
    <property type="match status" value="1"/>
</dbReference>
<keyword evidence="5" id="KW-0802">TPR repeat</keyword>
<feature type="DNA-binding region" description="OmpR/PhoB-type" evidence="6">
    <location>
        <begin position="1"/>
        <end position="84"/>
    </location>
</feature>
<dbReference type="Gene3D" id="3.40.50.300">
    <property type="entry name" value="P-loop containing nucleotide triphosphate hydrolases"/>
    <property type="match status" value="1"/>
</dbReference>
<evidence type="ECO:0000256" key="6">
    <source>
        <dbReference type="PROSITE-ProRule" id="PRU01091"/>
    </source>
</evidence>
<reference evidence="8" key="1">
    <citation type="submission" date="2021-01" db="EMBL/GenBank/DDBJ databases">
        <title>Whole genome shotgun sequence of Actinoplanes nipponensis NBRC 14063.</title>
        <authorList>
            <person name="Komaki H."/>
            <person name="Tamura T."/>
        </authorList>
    </citation>
    <scope>NUCLEOTIDE SEQUENCE</scope>
    <source>
        <strain evidence="8">NBRC 14063</strain>
    </source>
</reference>
<dbReference type="GO" id="GO:0003677">
    <property type="term" value="F:DNA binding"/>
    <property type="evidence" value="ECO:0007669"/>
    <property type="project" value="UniProtKB-UniRule"/>
</dbReference>
<keyword evidence="3 6" id="KW-0238">DNA-binding</keyword>
<evidence type="ECO:0000313" key="9">
    <source>
        <dbReference type="Proteomes" id="UP000647172"/>
    </source>
</evidence>
<dbReference type="SUPFAM" id="SSF46894">
    <property type="entry name" value="C-terminal effector domain of the bipartite response regulators"/>
    <property type="match status" value="1"/>
</dbReference>
<dbReference type="AlphaFoldDB" id="A0A919MQH6"/>
<dbReference type="Gene3D" id="1.10.10.10">
    <property type="entry name" value="Winged helix-like DNA-binding domain superfamily/Winged helix DNA-binding domain"/>
    <property type="match status" value="1"/>
</dbReference>
<dbReference type="InterPro" id="IPR019734">
    <property type="entry name" value="TPR_rpt"/>
</dbReference>
<name>A0A919MQH6_9ACTN</name>
<keyword evidence="2" id="KW-0805">Transcription regulation</keyword>
<dbReference type="SMART" id="SM01043">
    <property type="entry name" value="BTAD"/>
    <property type="match status" value="1"/>
</dbReference>
<dbReference type="GO" id="GO:0006355">
    <property type="term" value="P:regulation of DNA-templated transcription"/>
    <property type="evidence" value="ECO:0007669"/>
    <property type="project" value="InterPro"/>
</dbReference>
<dbReference type="PROSITE" id="PS51755">
    <property type="entry name" value="OMPR_PHOB"/>
    <property type="match status" value="1"/>
</dbReference>